<evidence type="ECO:0000256" key="2">
    <source>
        <dbReference type="ARBA" id="ARBA00005745"/>
    </source>
</evidence>
<dbReference type="GO" id="GO:0005886">
    <property type="term" value="C:plasma membrane"/>
    <property type="evidence" value="ECO:0007669"/>
    <property type="project" value="UniProtKB-SubCell"/>
</dbReference>
<evidence type="ECO:0000256" key="4">
    <source>
        <dbReference type="ARBA" id="ARBA00022519"/>
    </source>
</evidence>
<name>X0UMU5_9ZZZZ</name>
<evidence type="ECO:0000256" key="8">
    <source>
        <dbReference type="SAM" id="Phobius"/>
    </source>
</evidence>
<evidence type="ECO:0000256" key="6">
    <source>
        <dbReference type="ARBA" id="ARBA00022989"/>
    </source>
</evidence>
<dbReference type="GO" id="GO:0015628">
    <property type="term" value="P:protein secretion by the type II secretion system"/>
    <property type="evidence" value="ECO:0007669"/>
    <property type="project" value="TreeGrafter"/>
</dbReference>
<accession>X0UMU5</accession>
<proteinExistence type="inferred from homology"/>
<dbReference type="Gene3D" id="1.20.81.30">
    <property type="entry name" value="Type II secretion system (T2SS), domain F"/>
    <property type="match status" value="1"/>
</dbReference>
<feature type="transmembrane region" description="Helical" evidence="8">
    <location>
        <begin position="115"/>
        <end position="136"/>
    </location>
</feature>
<dbReference type="EMBL" id="BARS01024372">
    <property type="protein sequence ID" value="GAG07079.1"/>
    <property type="molecule type" value="Genomic_DNA"/>
</dbReference>
<evidence type="ECO:0000313" key="10">
    <source>
        <dbReference type="EMBL" id="GAG07079.1"/>
    </source>
</evidence>
<gene>
    <name evidence="10" type="ORF">S01H1_38693</name>
</gene>
<sequence length="137" mass="14462">MNEQNASQASSLSLDDLIALNHEIASLVRAGVPLEQGLAELGPDLPGRLGQYTAALAKRTARGESLAQAIAGDADRFPTAYRAVVEAGIRAGRLPAALESVADGARQLSESRRTALLAVMYPLMVLLVAWCGLLFFT</sequence>
<comment type="subcellular location">
    <subcellularLocation>
        <location evidence="1">Cell inner membrane</location>
        <topology evidence="1">Multi-pass membrane protein</topology>
    </subcellularLocation>
</comment>
<keyword evidence="6 8" id="KW-1133">Transmembrane helix</keyword>
<dbReference type="AlphaFoldDB" id="X0UMU5"/>
<dbReference type="PANTHER" id="PTHR30012:SF7">
    <property type="entry name" value="PROTEIN TRANSPORT PROTEIN HOFC HOMOLOG"/>
    <property type="match status" value="1"/>
</dbReference>
<dbReference type="InterPro" id="IPR018076">
    <property type="entry name" value="T2SS_GspF_dom"/>
</dbReference>
<protein>
    <recommendedName>
        <fullName evidence="9">Type II secretion system protein GspF domain-containing protein</fullName>
    </recommendedName>
</protein>
<evidence type="ECO:0000259" key="9">
    <source>
        <dbReference type="Pfam" id="PF00482"/>
    </source>
</evidence>
<keyword evidence="7 8" id="KW-0472">Membrane</keyword>
<evidence type="ECO:0000256" key="1">
    <source>
        <dbReference type="ARBA" id="ARBA00004429"/>
    </source>
</evidence>
<dbReference type="InterPro" id="IPR042094">
    <property type="entry name" value="T2SS_GspF_sf"/>
</dbReference>
<comment type="similarity">
    <text evidence="2">Belongs to the GSP F family.</text>
</comment>
<dbReference type="Pfam" id="PF00482">
    <property type="entry name" value="T2SSF"/>
    <property type="match status" value="1"/>
</dbReference>
<evidence type="ECO:0000256" key="3">
    <source>
        <dbReference type="ARBA" id="ARBA00022475"/>
    </source>
</evidence>
<feature type="domain" description="Type II secretion system protein GspF" evidence="9">
    <location>
        <begin position="23"/>
        <end position="136"/>
    </location>
</feature>
<keyword evidence="4" id="KW-0997">Cell inner membrane</keyword>
<organism evidence="10">
    <name type="scientific">marine sediment metagenome</name>
    <dbReference type="NCBI Taxonomy" id="412755"/>
    <lineage>
        <taxon>unclassified sequences</taxon>
        <taxon>metagenomes</taxon>
        <taxon>ecological metagenomes</taxon>
    </lineage>
</organism>
<keyword evidence="3" id="KW-1003">Cell membrane</keyword>
<keyword evidence="5 8" id="KW-0812">Transmembrane</keyword>
<comment type="caution">
    <text evidence="10">The sequence shown here is derived from an EMBL/GenBank/DDBJ whole genome shotgun (WGS) entry which is preliminary data.</text>
</comment>
<evidence type="ECO:0000256" key="7">
    <source>
        <dbReference type="ARBA" id="ARBA00023136"/>
    </source>
</evidence>
<evidence type="ECO:0000256" key="5">
    <source>
        <dbReference type="ARBA" id="ARBA00022692"/>
    </source>
</evidence>
<dbReference type="PANTHER" id="PTHR30012">
    <property type="entry name" value="GENERAL SECRETION PATHWAY PROTEIN"/>
    <property type="match status" value="1"/>
</dbReference>
<reference evidence="10" key="1">
    <citation type="journal article" date="2014" name="Front. Microbiol.">
        <title>High frequency of phylogenetically diverse reductive dehalogenase-homologous genes in deep subseafloor sedimentary metagenomes.</title>
        <authorList>
            <person name="Kawai M."/>
            <person name="Futagami T."/>
            <person name="Toyoda A."/>
            <person name="Takaki Y."/>
            <person name="Nishi S."/>
            <person name="Hori S."/>
            <person name="Arai W."/>
            <person name="Tsubouchi T."/>
            <person name="Morono Y."/>
            <person name="Uchiyama I."/>
            <person name="Ito T."/>
            <person name="Fujiyama A."/>
            <person name="Inagaki F."/>
            <person name="Takami H."/>
        </authorList>
    </citation>
    <scope>NUCLEOTIDE SEQUENCE</scope>
    <source>
        <strain evidence="10">Expedition CK06-06</strain>
    </source>
</reference>
<dbReference type="InterPro" id="IPR003004">
    <property type="entry name" value="GspF/PilC"/>
</dbReference>